<evidence type="ECO:0000256" key="10">
    <source>
        <dbReference type="ARBA" id="ARBA00023136"/>
    </source>
</evidence>
<dbReference type="Proteomes" id="UP001652642">
    <property type="component" value="Chromosome 1"/>
</dbReference>
<dbReference type="GO" id="GO:0016020">
    <property type="term" value="C:membrane"/>
    <property type="evidence" value="ECO:0007669"/>
    <property type="project" value="UniProtKB-SubCell"/>
</dbReference>
<dbReference type="CTD" id="6382"/>
<name>A0A6J0SYU1_9SAUR</name>
<keyword evidence="12 15" id="KW-0357">Heparan sulfate</keyword>
<feature type="transmembrane region" description="Helical" evidence="17">
    <location>
        <begin position="269"/>
        <end position="293"/>
    </location>
</feature>
<evidence type="ECO:0000313" key="21">
    <source>
        <dbReference type="RefSeq" id="XP_020639945.2"/>
    </source>
</evidence>
<keyword evidence="8 15" id="KW-0654">Proteoglycan</keyword>
<dbReference type="InterPro" id="IPR003585">
    <property type="entry name" value="Neurexin-like"/>
</dbReference>
<dbReference type="FunCoup" id="A0A6J0SYU1">
    <property type="interactions" value="57"/>
</dbReference>
<reference evidence="20" key="1">
    <citation type="submission" date="2025-05" db="UniProtKB">
        <authorList>
            <consortium name="RefSeq"/>
        </authorList>
    </citation>
    <scope>NUCLEOTIDE SEQUENCE [LARGE SCALE GENOMIC DNA]</scope>
</reference>
<organism evidence="20 21">
    <name type="scientific">Pogona vitticeps</name>
    <name type="common">central bearded dragon</name>
    <dbReference type="NCBI Taxonomy" id="103695"/>
    <lineage>
        <taxon>Eukaryota</taxon>
        <taxon>Metazoa</taxon>
        <taxon>Chordata</taxon>
        <taxon>Craniata</taxon>
        <taxon>Vertebrata</taxon>
        <taxon>Euteleostomi</taxon>
        <taxon>Lepidosauria</taxon>
        <taxon>Squamata</taxon>
        <taxon>Bifurcata</taxon>
        <taxon>Unidentata</taxon>
        <taxon>Episquamata</taxon>
        <taxon>Toxicofera</taxon>
        <taxon>Iguania</taxon>
        <taxon>Acrodonta</taxon>
        <taxon>Agamidae</taxon>
        <taxon>Amphibolurinae</taxon>
        <taxon>Pogona</taxon>
    </lineage>
</organism>
<keyword evidence="20" id="KW-1185">Reference proteome</keyword>
<dbReference type="AlphaFoldDB" id="A0A6J0SYU1"/>
<keyword evidence="10 17" id="KW-0472">Membrane</keyword>
<dbReference type="PANTHER" id="PTHR10915">
    <property type="entry name" value="SYNDECAN"/>
    <property type="match status" value="1"/>
</dbReference>
<feature type="compositionally biased region" description="Polar residues" evidence="16">
    <location>
        <begin position="195"/>
        <end position="209"/>
    </location>
</feature>
<evidence type="ECO:0000256" key="6">
    <source>
        <dbReference type="ARBA" id="ARBA00022692"/>
    </source>
</evidence>
<dbReference type="RefSeq" id="XP_020639945.2">
    <property type="nucleotide sequence ID" value="XM_020784286.2"/>
</dbReference>
<keyword evidence="5" id="KW-0597">Phosphoprotein</keyword>
<feature type="region of interest" description="Disordered" evidence="16">
    <location>
        <begin position="181"/>
        <end position="234"/>
    </location>
</feature>
<sequence>MVPPARALCVALLCLQAVAAAEPADISLPPEDQDSSGDDYDAFSGSGSLPDHPVAVWDVTSTSLMPELSTAFGDNQPEIQKTEDSTEDHTTVAGSTTTSPSMFHVLGMAPGKPRAPVEEDALDSLSKQGTQPAVVTTGFPVTRHVSTVRLTTSQASSTLKVAEPEVYHNIHHILTPEEKIPASAVVPPSERSPDIISSTTGSSAVQKDLSSPPEGEITQTEESSGDPGDFVFPRHGEKEAELDKTGVGIGVKDEKSAGAPQGIMDRKEVLGGVIAGGLVGLLFAGFLVGFMLYRMKKKDEGSYSLDEPKQSNGGYQKPHKQEEFYA</sequence>
<comment type="subcellular location">
    <subcellularLocation>
        <location evidence="1 15">Membrane</location>
        <topology evidence="1 15">Single-pass type I membrane protein</topology>
    </subcellularLocation>
    <subcellularLocation>
        <location evidence="2">Secreted</location>
        <location evidence="2">Extracellular exosome</location>
    </subcellularLocation>
</comment>
<evidence type="ECO:0000256" key="4">
    <source>
        <dbReference type="ARBA" id="ARBA00022525"/>
    </source>
</evidence>
<accession>A0A6J0SYU1</accession>
<dbReference type="InterPro" id="IPR027789">
    <property type="entry name" value="Syndecan/Neurexin_dom"/>
</dbReference>
<feature type="chain" id="PRO_5045468295" description="Syndecan" evidence="18">
    <location>
        <begin position="21"/>
        <end position="326"/>
    </location>
</feature>
<feature type="region of interest" description="Disordered" evidence="16">
    <location>
        <begin position="25"/>
        <end position="54"/>
    </location>
</feature>
<dbReference type="PROSITE" id="PS00964">
    <property type="entry name" value="SYNDECAN"/>
    <property type="match status" value="1"/>
</dbReference>
<dbReference type="InterPro" id="IPR001050">
    <property type="entry name" value="Syndecan"/>
</dbReference>
<evidence type="ECO:0000256" key="12">
    <source>
        <dbReference type="ARBA" id="ARBA00023207"/>
    </source>
</evidence>
<dbReference type="SMART" id="SM00294">
    <property type="entry name" value="4.1m"/>
    <property type="match status" value="1"/>
</dbReference>
<feature type="domain" description="Neurexin/syndecan/glycophorin C" evidence="19">
    <location>
        <begin position="292"/>
        <end position="310"/>
    </location>
</feature>
<dbReference type="Pfam" id="PF01034">
    <property type="entry name" value="Syndecan"/>
    <property type="match status" value="1"/>
</dbReference>
<keyword evidence="9 17" id="KW-1133">Transmembrane helix</keyword>
<evidence type="ECO:0000256" key="8">
    <source>
        <dbReference type="ARBA" id="ARBA00022974"/>
    </source>
</evidence>
<proteinExistence type="inferred from homology"/>
<dbReference type="InterPro" id="IPR030479">
    <property type="entry name" value="Syndecan_CS"/>
</dbReference>
<evidence type="ECO:0000256" key="11">
    <source>
        <dbReference type="ARBA" id="ARBA00023180"/>
    </source>
</evidence>
<reference evidence="21" key="2">
    <citation type="submission" date="2025-08" db="UniProtKB">
        <authorList>
            <consortium name="RefSeq"/>
        </authorList>
    </citation>
    <scope>IDENTIFICATION</scope>
</reference>
<feature type="region of interest" description="Disordered" evidence="16">
    <location>
        <begin position="69"/>
        <end position="102"/>
    </location>
</feature>
<dbReference type="GO" id="GO:0009986">
    <property type="term" value="C:cell surface"/>
    <property type="evidence" value="ECO:0007669"/>
    <property type="project" value="TreeGrafter"/>
</dbReference>
<comment type="subunit">
    <text evidence="14">Interacts with CDCP1. Interacts (via C-terminus) with TIAM1 (via PDZ domain). Interacts with MDK.</text>
</comment>
<evidence type="ECO:0000256" key="17">
    <source>
        <dbReference type="SAM" id="Phobius"/>
    </source>
</evidence>
<dbReference type="GO" id="GO:0016477">
    <property type="term" value="P:cell migration"/>
    <property type="evidence" value="ECO:0007669"/>
    <property type="project" value="TreeGrafter"/>
</dbReference>
<evidence type="ECO:0000256" key="18">
    <source>
        <dbReference type="SAM" id="SignalP"/>
    </source>
</evidence>
<evidence type="ECO:0000313" key="20">
    <source>
        <dbReference type="Proteomes" id="UP001652642"/>
    </source>
</evidence>
<dbReference type="GO" id="GO:0005576">
    <property type="term" value="C:extracellular region"/>
    <property type="evidence" value="ECO:0007669"/>
    <property type="project" value="UniProtKB-SubCell"/>
</dbReference>
<comment type="similarity">
    <text evidence="3 15">Belongs to the syndecan proteoglycan family.</text>
</comment>
<evidence type="ECO:0000256" key="1">
    <source>
        <dbReference type="ARBA" id="ARBA00004479"/>
    </source>
</evidence>
<evidence type="ECO:0000256" key="14">
    <source>
        <dbReference type="ARBA" id="ARBA00046939"/>
    </source>
</evidence>
<dbReference type="KEGG" id="pvt:110074251"/>
<evidence type="ECO:0000256" key="2">
    <source>
        <dbReference type="ARBA" id="ARBA00004550"/>
    </source>
</evidence>
<dbReference type="PANTHER" id="PTHR10915:SF5">
    <property type="entry name" value="SYNDECAN-1"/>
    <property type="match status" value="1"/>
</dbReference>
<dbReference type="OrthoDB" id="10044468at2759"/>
<feature type="compositionally biased region" description="Acidic residues" evidence="16">
    <location>
        <begin position="31"/>
        <end position="41"/>
    </location>
</feature>
<dbReference type="GeneID" id="110074251"/>
<protein>
    <recommendedName>
        <fullName evidence="15">Syndecan</fullName>
    </recommendedName>
</protein>
<feature type="compositionally biased region" description="Polar residues" evidence="16">
    <location>
        <begin position="92"/>
        <end position="101"/>
    </location>
</feature>
<evidence type="ECO:0000256" key="13">
    <source>
        <dbReference type="ARBA" id="ARBA00045247"/>
    </source>
</evidence>
<keyword evidence="7 18" id="KW-0732">Signal</keyword>
<feature type="region of interest" description="Disordered" evidence="16">
    <location>
        <begin position="301"/>
        <end position="326"/>
    </location>
</feature>
<evidence type="ECO:0000256" key="9">
    <source>
        <dbReference type="ARBA" id="ARBA00022989"/>
    </source>
</evidence>
<keyword evidence="4" id="KW-0964">Secreted</keyword>
<evidence type="ECO:0000256" key="5">
    <source>
        <dbReference type="ARBA" id="ARBA00022553"/>
    </source>
</evidence>
<keyword evidence="11 15" id="KW-0325">Glycoprotein</keyword>
<evidence type="ECO:0000256" key="16">
    <source>
        <dbReference type="SAM" id="MobiDB-lite"/>
    </source>
</evidence>
<evidence type="ECO:0000259" key="19">
    <source>
        <dbReference type="SMART" id="SM00294"/>
    </source>
</evidence>
<evidence type="ECO:0000256" key="3">
    <source>
        <dbReference type="ARBA" id="ARBA00005343"/>
    </source>
</evidence>
<evidence type="ECO:0000256" key="15">
    <source>
        <dbReference type="RuleBase" id="RU000649"/>
    </source>
</evidence>
<keyword evidence="6 15" id="KW-0812">Transmembrane</keyword>
<feature type="compositionally biased region" description="Basic and acidic residues" evidence="16">
    <location>
        <begin position="80"/>
        <end position="90"/>
    </location>
</feature>
<evidence type="ECO:0000256" key="7">
    <source>
        <dbReference type="ARBA" id="ARBA00022729"/>
    </source>
</evidence>
<comment type="function">
    <text evidence="13">Cell surface proteoglycan that contains both heparan sulfate and chondroitin sulfate and that links the cytoskeleton to the interstitial matrix. Regulates exosome biogenesis in concert with SDCBP and PDCD6IP. Able to induce its own expression in dental mesenchymal cells and also in the neighboring dental epithelial cells via an MSX1-mediated pathway.</text>
</comment>
<gene>
    <name evidence="21" type="primary">SDC1</name>
</gene>
<feature type="signal peptide" evidence="18">
    <location>
        <begin position="1"/>
        <end position="20"/>
    </location>
</feature>
<dbReference type="InParanoid" id="A0A6J0SYU1"/>